<evidence type="ECO:0000256" key="1">
    <source>
        <dbReference type="SAM" id="SignalP"/>
    </source>
</evidence>
<feature type="domain" description="Porin" evidence="2">
    <location>
        <begin position="7"/>
        <end position="351"/>
    </location>
</feature>
<keyword evidence="1" id="KW-0732">Signal</keyword>
<proteinExistence type="predicted"/>
<dbReference type="Proteomes" id="UP001595897">
    <property type="component" value="Unassembled WGS sequence"/>
</dbReference>
<dbReference type="Pfam" id="PF13609">
    <property type="entry name" value="Porin_4"/>
    <property type="match status" value="1"/>
</dbReference>
<dbReference type="Gene3D" id="2.40.160.10">
    <property type="entry name" value="Porin"/>
    <property type="match status" value="1"/>
</dbReference>
<gene>
    <name evidence="3" type="ORF">ACFO4O_14070</name>
</gene>
<name>A0ABV9LXK5_9ALTE</name>
<sequence>MKKVLLATAMTAALISSAQAEVRINGFANVVVGSTGSDESLYGYDDNFSFSEESLFALQASSDINERMTATVQILARGVNDYDVDFEWAYVTYQATNTTSISAGRFRVPLFRFSDSLDVGYSHHWVAAPRNVYDVPFNDLDGFRFDYSDFVGDWQVSVGAAVGTFDNEVSGGDIEGDNTYMVSAEVANDWLSLRTVYGRSKVTFSQPQLDPVVDQIAQAAPELGEFLRMNDDTAEFYGVGLEADLSSFFFGAEYTEIEIADSYTPTDTAWYVTAGFRAGNWTPSITYESFEGDEVKGLDQLNALPPQLAAGLRPAVLGINAQFAESFTVATATLRYEFDANVALKADVSRYTDELRNDEESTLVRFAINYVF</sequence>
<feature type="chain" id="PRO_5046556664" evidence="1">
    <location>
        <begin position="21"/>
        <end position="372"/>
    </location>
</feature>
<evidence type="ECO:0000313" key="4">
    <source>
        <dbReference type="Proteomes" id="UP001595897"/>
    </source>
</evidence>
<evidence type="ECO:0000313" key="3">
    <source>
        <dbReference type="EMBL" id="MFC4701292.1"/>
    </source>
</evidence>
<protein>
    <submittedName>
        <fullName evidence="3">Porin</fullName>
    </submittedName>
</protein>
<keyword evidence="4" id="KW-1185">Reference proteome</keyword>
<accession>A0ABV9LXK5</accession>
<feature type="signal peptide" evidence="1">
    <location>
        <begin position="1"/>
        <end position="20"/>
    </location>
</feature>
<dbReference type="SUPFAM" id="SSF56935">
    <property type="entry name" value="Porins"/>
    <property type="match status" value="1"/>
</dbReference>
<dbReference type="RefSeq" id="WP_382409640.1">
    <property type="nucleotide sequence ID" value="NZ_JBHSGU010000009.1"/>
</dbReference>
<dbReference type="EMBL" id="JBHSGU010000009">
    <property type="protein sequence ID" value="MFC4701292.1"/>
    <property type="molecule type" value="Genomic_DNA"/>
</dbReference>
<reference evidence="4" key="1">
    <citation type="journal article" date="2019" name="Int. J. Syst. Evol. Microbiol.">
        <title>The Global Catalogue of Microorganisms (GCM) 10K type strain sequencing project: providing services to taxonomists for standard genome sequencing and annotation.</title>
        <authorList>
            <consortium name="The Broad Institute Genomics Platform"/>
            <consortium name="The Broad Institute Genome Sequencing Center for Infectious Disease"/>
            <person name="Wu L."/>
            <person name="Ma J."/>
        </authorList>
    </citation>
    <scope>NUCLEOTIDE SEQUENCE [LARGE SCALE GENOMIC DNA]</scope>
    <source>
        <strain evidence="4">KACC 12507</strain>
    </source>
</reference>
<comment type="caution">
    <text evidence="3">The sequence shown here is derived from an EMBL/GenBank/DDBJ whole genome shotgun (WGS) entry which is preliminary data.</text>
</comment>
<organism evidence="3 4">
    <name type="scientific">Glaciecola siphonariae</name>
    <dbReference type="NCBI Taxonomy" id="521012"/>
    <lineage>
        <taxon>Bacteria</taxon>
        <taxon>Pseudomonadati</taxon>
        <taxon>Pseudomonadota</taxon>
        <taxon>Gammaproteobacteria</taxon>
        <taxon>Alteromonadales</taxon>
        <taxon>Alteromonadaceae</taxon>
        <taxon>Glaciecola</taxon>
    </lineage>
</organism>
<dbReference type="InterPro" id="IPR033900">
    <property type="entry name" value="Gram_neg_porin_domain"/>
</dbReference>
<evidence type="ECO:0000259" key="2">
    <source>
        <dbReference type="Pfam" id="PF13609"/>
    </source>
</evidence>
<dbReference type="InterPro" id="IPR023614">
    <property type="entry name" value="Porin_dom_sf"/>
</dbReference>